<evidence type="ECO:0000256" key="3">
    <source>
        <dbReference type="SAM" id="MobiDB-lite"/>
    </source>
</evidence>
<proteinExistence type="inferred from homology"/>
<evidence type="ECO:0000256" key="2">
    <source>
        <dbReference type="ARBA" id="ARBA00023136"/>
    </source>
</evidence>
<evidence type="ECO:0000313" key="5">
    <source>
        <dbReference type="EMBL" id="SFF94365.1"/>
    </source>
</evidence>
<dbReference type="EMBL" id="FOOX01000001">
    <property type="protein sequence ID" value="SFF94365.1"/>
    <property type="molecule type" value="Genomic_DNA"/>
</dbReference>
<dbReference type="AlphaFoldDB" id="A0A1I2MS18"/>
<dbReference type="PANTHER" id="PTHR22550">
    <property type="entry name" value="SPORE GERMINATION PROTEIN"/>
    <property type="match status" value="1"/>
</dbReference>
<feature type="region of interest" description="Disordered" evidence="3">
    <location>
        <begin position="479"/>
        <end position="520"/>
    </location>
</feature>
<dbReference type="Proteomes" id="UP000199337">
    <property type="component" value="Unassembled WGS sequence"/>
</dbReference>
<keyword evidence="4" id="KW-0812">Transmembrane</keyword>
<dbReference type="PIRSF" id="PIRSF005690">
    <property type="entry name" value="GerBA"/>
    <property type="match status" value="1"/>
</dbReference>
<keyword evidence="2 4" id="KW-0472">Membrane</keyword>
<feature type="transmembrane region" description="Helical" evidence="4">
    <location>
        <begin position="450"/>
        <end position="469"/>
    </location>
</feature>
<feature type="transmembrane region" description="Helical" evidence="4">
    <location>
        <begin position="418"/>
        <end position="444"/>
    </location>
</feature>
<dbReference type="STRING" id="341036.SAMN05660649_00121"/>
<feature type="transmembrane region" description="Helical" evidence="4">
    <location>
        <begin position="389"/>
        <end position="406"/>
    </location>
</feature>
<keyword evidence="4" id="KW-1133">Transmembrane helix</keyword>
<reference evidence="6" key="1">
    <citation type="submission" date="2016-10" db="EMBL/GenBank/DDBJ databases">
        <authorList>
            <person name="Varghese N."/>
            <person name="Submissions S."/>
        </authorList>
    </citation>
    <scope>NUCLEOTIDE SEQUENCE [LARGE SCALE GENOMIC DNA]</scope>
    <source>
        <strain evidence="6">DSM 17038</strain>
    </source>
</reference>
<accession>A0A1I2MS18</accession>
<dbReference type="InterPro" id="IPR050768">
    <property type="entry name" value="UPF0353/GerABKA_families"/>
</dbReference>
<feature type="transmembrane region" description="Helical" evidence="4">
    <location>
        <begin position="295"/>
        <end position="316"/>
    </location>
</feature>
<organism evidence="5 6">
    <name type="scientific">Desulfotruncus arcticus DSM 17038</name>
    <dbReference type="NCBI Taxonomy" id="1121424"/>
    <lineage>
        <taxon>Bacteria</taxon>
        <taxon>Bacillati</taxon>
        <taxon>Bacillota</taxon>
        <taxon>Clostridia</taxon>
        <taxon>Eubacteriales</taxon>
        <taxon>Desulfallaceae</taxon>
        <taxon>Desulfotruncus</taxon>
    </lineage>
</organism>
<feature type="transmembrane region" description="Helical" evidence="4">
    <location>
        <begin position="362"/>
        <end position="383"/>
    </location>
</feature>
<sequence length="520" mass="58336">MAPAAIEDKTSLSKDLKVNQDLLDEKLAFDKNFDLVRREMEIGGKKVLMVFVDAFANADLMVEILQKLTALDRQDLSVDAFKKLFYQHINYVEVDQTEYLEDLIEKMLSGPLVLLVDGIDHGIILDVRTYPARSPQEPDLEKVVRGSRDGFTETLVFNTALIRRRIRDPKLRMEYIQAGNRSKTDIVISYIEDVANEDLVQTIREKISSINIDGLPMAEKAVEELILPGSYWNPLPRVRYTERPDVAAIHLLEGHVLVMVDTSPSIMIAPVTYFHHLQHAEEYRQSPSIGIYLRWIRFIGVAASIILTPLWLLAVLQPQILPNWLSFIGPDKVGKVPIFLQFLIAEIAVDMVRMATIHTPTALATAVGIIAALLIGDMAVGVGLFNAEVIMYTAAVVVGNYLTPSYELSLVNRLFRLFLLVMVGLFKLPGMIIGLALIMALLVFSKSFGIPYFWPVIPFNAKALLNILIRKPVPTSNIRPKIVHPRDSDRQGVPVPARKVGKEQGKNGNSNPKDKNDKQK</sequence>
<name>A0A1I2MS18_9FIRM</name>
<dbReference type="GO" id="GO:0009847">
    <property type="term" value="P:spore germination"/>
    <property type="evidence" value="ECO:0007669"/>
    <property type="project" value="InterPro"/>
</dbReference>
<evidence type="ECO:0000256" key="4">
    <source>
        <dbReference type="SAM" id="Phobius"/>
    </source>
</evidence>
<dbReference type="RefSeq" id="WP_092467672.1">
    <property type="nucleotide sequence ID" value="NZ_FOOX01000001.1"/>
</dbReference>
<dbReference type="InterPro" id="IPR004995">
    <property type="entry name" value="Spore_Ger"/>
</dbReference>
<dbReference type="Pfam" id="PF03323">
    <property type="entry name" value="GerA"/>
    <property type="match status" value="1"/>
</dbReference>
<comment type="similarity">
    <text evidence="1">Belongs to the GerABKA family.</text>
</comment>
<protein>
    <submittedName>
        <fullName evidence="5">Stage V sporulation protein AF</fullName>
    </submittedName>
</protein>
<dbReference type="PANTHER" id="PTHR22550:SF9">
    <property type="entry name" value="STAGE V SPORULATION PROTEIN AF"/>
    <property type="match status" value="1"/>
</dbReference>
<gene>
    <name evidence="5" type="ORF">SAMN05660649_00121</name>
</gene>
<keyword evidence="6" id="KW-1185">Reference proteome</keyword>
<evidence type="ECO:0000256" key="1">
    <source>
        <dbReference type="ARBA" id="ARBA00005278"/>
    </source>
</evidence>
<evidence type="ECO:0000313" key="6">
    <source>
        <dbReference type="Proteomes" id="UP000199337"/>
    </source>
</evidence>
<dbReference type="GO" id="GO:0016020">
    <property type="term" value="C:membrane"/>
    <property type="evidence" value="ECO:0007669"/>
    <property type="project" value="InterPro"/>
</dbReference>
<dbReference type="OrthoDB" id="1726708at2"/>